<evidence type="ECO:0000313" key="1">
    <source>
        <dbReference type="EMBL" id="TDB57313.1"/>
    </source>
</evidence>
<name>A0A4R4JS72_9GAMM</name>
<accession>A0A4R4JS72</accession>
<reference evidence="1 2" key="1">
    <citation type="journal article" date="2019" name="Int. J. Syst. Evol. Microbiol.">
        <title>Photorhabdus khanii subsp. guanajuatensis subsp. nov., isolated from Heterorhabditis atacamensis, and Photorhabdus luminescens subsp. mexicana subsp. nov., isolated from Heterorhabditis mexicana entomopathogenic nematodes.</title>
        <authorList>
            <person name="Machado R.A.R."/>
            <person name="Bruno P."/>
            <person name="Arce C.C.M."/>
            <person name="Liechti N."/>
            <person name="Kohler A."/>
            <person name="Bernal J."/>
            <person name="Bruggmann R."/>
            <person name="Turlings T.C.J."/>
        </authorList>
    </citation>
    <scope>NUCLEOTIDE SEQUENCE [LARGE SCALE GENOMIC DNA]</scope>
    <source>
        <strain evidence="1 2">MEX20-17</strain>
    </source>
</reference>
<protein>
    <submittedName>
        <fullName evidence="1">Type VI secretion system baseplate subunit TssK</fullName>
    </submittedName>
</protein>
<dbReference type="PANTHER" id="PTHR35566:SF1">
    <property type="entry name" value="TYPE VI SECRETION SYSTEM BASEPLATE COMPONENT TSSK1"/>
    <property type="match status" value="1"/>
</dbReference>
<gene>
    <name evidence="1" type="primary">tssK</name>
    <name evidence="1" type="ORF">C5467_11765</name>
</gene>
<sequence length="453" mass="51156">MMKISRPLWIEDAFLTPQQFQQQANWEALTNNCIAHLGLIHPWGVLDMQFDQDALRFNRLKIQHLRVRLPDGTLIDTDHADNLPAACDLQHVVPADLRTVEVLLALPLEHANGGNCRQHSEDVAPGQPPLRYQQEWVEVQDKYGSLCESIAVERYAFSLRFEQDENGAYLTCPLARLVRDGQAGWTMDNDFIPPLLSFAAHPPLLEQLDLLLTQLRAKRTRLMGMRRESNQRMADFAVADVSLFWLLNALNSYEPVLNDFKAAPALHPEIIYRELVKLAGALLTFSLDHDLDAIPLYQHRQLSAVFPPLMQLISTLLEASLPSRVVAIELVVVRENQWKASFHDRRLCEEADFYLSVRSSIPAHQLQTQFPQLCKVGAPDDIDRLINRSLSGVPLRPLSHVPAAVPLRLENQYFAFDLNNPRAKAMLAAGSCAFYVPGTLSGVQLELFAVLRS</sequence>
<dbReference type="Proteomes" id="UP000295598">
    <property type="component" value="Unassembled WGS sequence"/>
</dbReference>
<dbReference type="AlphaFoldDB" id="A0A4R4JS72"/>
<dbReference type="NCBIfam" id="TIGR03353">
    <property type="entry name" value="VI_chp_4"/>
    <property type="match status" value="1"/>
</dbReference>
<dbReference type="InterPro" id="IPR010263">
    <property type="entry name" value="T6SS_TssK"/>
</dbReference>
<proteinExistence type="predicted"/>
<evidence type="ECO:0000313" key="2">
    <source>
        <dbReference type="Proteomes" id="UP000295598"/>
    </source>
</evidence>
<organism evidence="1 2">
    <name type="scientific">Photorhabdus khanii subsp. guanajuatensis</name>
    <dbReference type="NCBI Taxonomy" id="2100166"/>
    <lineage>
        <taxon>Bacteria</taxon>
        <taxon>Pseudomonadati</taxon>
        <taxon>Pseudomonadota</taxon>
        <taxon>Gammaproteobacteria</taxon>
        <taxon>Enterobacterales</taxon>
        <taxon>Morganellaceae</taxon>
        <taxon>Photorhabdus</taxon>
    </lineage>
</organism>
<comment type="caution">
    <text evidence="1">The sequence shown here is derived from an EMBL/GenBank/DDBJ whole genome shotgun (WGS) entry which is preliminary data.</text>
</comment>
<dbReference type="EMBL" id="PUJY01000016">
    <property type="protein sequence ID" value="TDB57313.1"/>
    <property type="molecule type" value="Genomic_DNA"/>
</dbReference>
<dbReference type="Pfam" id="PF05936">
    <property type="entry name" value="T6SS_VasE"/>
    <property type="match status" value="1"/>
</dbReference>
<dbReference type="PANTHER" id="PTHR35566">
    <property type="entry name" value="BLR3599 PROTEIN"/>
    <property type="match status" value="1"/>
</dbReference>